<accession>A0A0R3RB30</accession>
<sequence>MSADESNIICIEDDEENIEESGVKYSDKLPVCQGSSKILCRSSSQEVSDSTKNDIGTNSHE</sequence>
<dbReference type="Proteomes" id="UP000280834">
    <property type="component" value="Unassembled WGS sequence"/>
</dbReference>
<keyword evidence="3" id="KW-1185">Reference proteome</keyword>
<organism evidence="4">
    <name type="scientific">Brugia timori</name>
    <dbReference type="NCBI Taxonomy" id="42155"/>
    <lineage>
        <taxon>Eukaryota</taxon>
        <taxon>Metazoa</taxon>
        <taxon>Ecdysozoa</taxon>
        <taxon>Nematoda</taxon>
        <taxon>Chromadorea</taxon>
        <taxon>Rhabditida</taxon>
        <taxon>Spirurina</taxon>
        <taxon>Spiruromorpha</taxon>
        <taxon>Filarioidea</taxon>
        <taxon>Onchocercidae</taxon>
        <taxon>Brugia</taxon>
    </lineage>
</organism>
<name>A0A0R3RB30_9BILA</name>
<gene>
    <name evidence="2" type="ORF">BTMF_LOCUS15216</name>
</gene>
<evidence type="ECO:0000313" key="3">
    <source>
        <dbReference type="Proteomes" id="UP000280834"/>
    </source>
</evidence>
<evidence type="ECO:0000256" key="1">
    <source>
        <dbReference type="SAM" id="MobiDB-lite"/>
    </source>
</evidence>
<reference evidence="2 3" key="2">
    <citation type="submission" date="2018-11" db="EMBL/GenBank/DDBJ databases">
        <authorList>
            <consortium name="Pathogen Informatics"/>
        </authorList>
    </citation>
    <scope>NUCLEOTIDE SEQUENCE [LARGE SCALE GENOMIC DNA]</scope>
</reference>
<reference evidence="4" key="1">
    <citation type="submission" date="2017-02" db="UniProtKB">
        <authorList>
            <consortium name="WormBaseParasite"/>
        </authorList>
    </citation>
    <scope>IDENTIFICATION</scope>
</reference>
<dbReference type="AlphaFoldDB" id="A0A0R3RB30"/>
<protein>
    <submittedName>
        <fullName evidence="2 4">Uncharacterized protein</fullName>
    </submittedName>
</protein>
<feature type="region of interest" description="Disordered" evidence="1">
    <location>
        <begin position="41"/>
        <end position="61"/>
    </location>
</feature>
<evidence type="ECO:0000313" key="4">
    <source>
        <dbReference type="WBParaSite" id="BTMF_0001724601-mRNA-1"/>
    </source>
</evidence>
<proteinExistence type="predicted"/>
<evidence type="ECO:0000313" key="2">
    <source>
        <dbReference type="EMBL" id="VDO52994.1"/>
    </source>
</evidence>
<dbReference type="WBParaSite" id="BTMF_0001724601-mRNA-1">
    <property type="protein sequence ID" value="BTMF_0001724601-mRNA-1"/>
    <property type="gene ID" value="BTMF_0001724601"/>
</dbReference>
<dbReference type="EMBL" id="UZAG01022246">
    <property type="protein sequence ID" value="VDO52994.1"/>
    <property type="molecule type" value="Genomic_DNA"/>
</dbReference>